<reference evidence="1 2" key="1">
    <citation type="submission" date="2019-06" db="EMBL/GenBank/DDBJ databases">
        <title>Metagenome assembled Genome of Spiribacter salinus SL48-SHIP from the microbial mat of Salt Lake 48 (Novosibirsk region, Russia).</title>
        <authorList>
            <person name="Shipova A."/>
            <person name="Rozanov A.S."/>
            <person name="Bryanskaya A.V."/>
            <person name="Peltek S.E."/>
        </authorList>
    </citation>
    <scope>NUCLEOTIDE SEQUENCE [LARGE SCALE GENOMIC DNA]</scope>
    <source>
        <strain evidence="1">SL48-SHIP-2</strain>
    </source>
</reference>
<dbReference type="AlphaFoldDB" id="A0A540VTT0"/>
<dbReference type="EMBL" id="VIFK01000023">
    <property type="protein sequence ID" value="TQF00127.1"/>
    <property type="molecule type" value="Genomic_DNA"/>
</dbReference>
<gene>
    <name evidence="1" type="ORF">FKY71_05110</name>
</gene>
<proteinExistence type="predicted"/>
<evidence type="ECO:0000313" key="2">
    <source>
        <dbReference type="Proteomes" id="UP000315400"/>
    </source>
</evidence>
<organism evidence="1 2">
    <name type="scientific">Spiribacter salinus</name>
    <dbReference type="NCBI Taxonomy" id="1335746"/>
    <lineage>
        <taxon>Bacteria</taxon>
        <taxon>Pseudomonadati</taxon>
        <taxon>Pseudomonadota</taxon>
        <taxon>Gammaproteobacteria</taxon>
        <taxon>Chromatiales</taxon>
        <taxon>Ectothiorhodospiraceae</taxon>
        <taxon>Spiribacter</taxon>
    </lineage>
</organism>
<protein>
    <submittedName>
        <fullName evidence="1">Uncharacterized protein</fullName>
    </submittedName>
</protein>
<dbReference type="Proteomes" id="UP000315400">
    <property type="component" value="Unassembled WGS sequence"/>
</dbReference>
<name>A0A540VTT0_9GAMM</name>
<comment type="caution">
    <text evidence="1">The sequence shown here is derived from an EMBL/GenBank/DDBJ whole genome shotgun (WGS) entry which is preliminary data.</text>
</comment>
<sequence length="382" mass="42868">MAYRRASVFSSYLSRLLILFTAALAALMAWNLVVDPYGVWRVVEVAGFNDAKSERRDQNYLFKAVDLARPQSGVLLLGSSRVAFGLSPEVAEALEGGGSRAYNAALTGGHMAALEAYVDHALGNGAPVHTVVWGVDFFAFERDMSLPPVFKRSRLNGIGMDLDDLLFTLTSVDTAMAGYRTVVSNRRDSDYEPYFDNGQLTAMDMAQEVARVGMVDRFRRSLDLYGNGRFRRYESSPGHWETFDDILETLRGHGVEVLLFVPPTHVAHLEALRQRGLWDDWAAFKQALARRGGYWDFSGVNNVTAEPIQEEMAYYWDISHFRSAVGDRILQRLLASPEADTGFGRWVGADNVAEHVRAQSLRLERWRRQNPEAADFVAEQLD</sequence>
<accession>A0A540VTT0</accession>
<evidence type="ECO:0000313" key="1">
    <source>
        <dbReference type="EMBL" id="TQF00127.1"/>
    </source>
</evidence>